<organism evidence="3 4">
    <name type="scientific">Cristinia sonorae</name>
    <dbReference type="NCBI Taxonomy" id="1940300"/>
    <lineage>
        <taxon>Eukaryota</taxon>
        <taxon>Fungi</taxon>
        <taxon>Dikarya</taxon>
        <taxon>Basidiomycota</taxon>
        <taxon>Agaricomycotina</taxon>
        <taxon>Agaricomycetes</taxon>
        <taxon>Agaricomycetidae</taxon>
        <taxon>Agaricales</taxon>
        <taxon>Pleurotineae</taxon>
        <taxon>Stephanosporaceae</taxon>
        <taxon>Cristinia</taxon>
    </lineage>
</organism>
<dbReference type="Gene3D" id="3.40.50.1820">
    <property type="entry name" value="alpha/beta hydrolase"/>
    <property type="match status" value="1"/>
</dbReference>
<feature type="chain" id="PRO_5035471944" evidence="1">
    <location>
        <begin position="21"/>
        <end position="391"/>
    </location>
</feature>
<reference evidence="3" key="1">
    <citation type="journal article" date="2021" name="New Phytol.">
        <title>Evolutionary innovations through gain and loss of genes in the ectomycorrhizal Boletales.</title>
        <authorList>
            <person name="Wu G."/>
            <person name="Miyauchi S."/>
            <person name="Morin E."/>
            <person name="Kuo A."/>
            <person name="Drula E."/>
            <person name="Varga T."/>
            <person name="Kohler A."/>
            <person name="Feng B."/>
            <person name="Cao Y."/>
            <person name="Lipzen A."/>
            <person name="Daum C."/>
            <person name="Hundley H."/>
            <person name="Pangilinan J."/>
            <person name="Johnson J."/>
            <person name="Barry K."/>
            <person name="LaButti K."/>
            <person name="Ng V."/>
            <person name="Ahrendt S."/>
            <person name="Min B."/>
            <person name="Choi I.G."/>
            <person name="Park H."/>
            <person name="Plett J.M."/>
            <person name="Magnuson J."/>
            <person name="Spatafora J.W."/>
            <person name="Nagy L.G."/>
            <person name="Henrissat B."/>
            <person name="Grigoriev I.V."/>
            <person name="Yang Z.L."/>
            <person name="Xu J."/>
            <person name="Martin F.M."/>
        </authorList>
    </citation>
    <scope>NUCLEOTIDE SEQUENCE</scope>
    <source>
        <strain evidence="3">KKN 215</strain>
    </source>
</reference>
<feature type="domain" description="AB hydrolase-1" evidence="2">
    <location>
        <begin position="76"/>
        <end position="364"/>
    </location>
</feature>
<gene>
    <name evidence="3" type="ORF">BXZ70DRAFT_464928</name>
</gene>
<accession>A0A8K0XLY1</accession>
<dbReference type="PANTHER" id="PTHR43194:SF4">
    <property type="entry name" value="AB HYDROLASE-1 DOMAIN-CONTAINING PROTEIN"/>
    <property type="match status" value="1"/>
</dbReference>
<evidence type="ECO:0000313" key="3">
    <source>
        <dbReference type="EMBL" id="KAH8092229.1"/>
    </source>
</evidence>
<protein>
    <submittedName>
        <fullName evidence="3">Alpha/beta-hydrolase</fullName>
    </submittedName>
</protein>
<dbReference type="PANTHER" id="PTHR43194">
    <property type="entry name" value="HYDROLASE ALPHA/BETA FOLD FAMILY"/>
    <property type="match status" value="1"/>
</dbReference>
<dbReference type="OrthoDB" id="9978720at2759"/>
<dbReference type="Pfam" id="PF12697">
    <property type="entry name" value="Abhydrolase_6"/>
    <property type="match status" value="1"/>
</dbReference>
<dbReference type="InterPro" id="IPR050228">
    <property type="entry name" value="Carboxylesterase_BioH"/>
</dbReference>
<evidence type="ECO:0000259" key="2">
    <source>
        <dbReference type="Pfam" id="PF12697"/>
    </source>
</evidence>
<evidence type="ECO:0000256" key="1">
    <source>
        <dbReference type="SAM" id="SignalP"/>
    </source>
</evidence>
<feature type="signal peptide" evidence="1">
    <location>
        <begin position="1"/>
        <end position="20"/>
    </location>
</feature>
<dbReference type="Proteomes" id="UP000813824">
    <property type="component" value="Unassembled WGS sequence"/>
</dbReference>
<dbReference type="EMBL" id="JAEVFJ010000033">
    <property type="protein sequence ID" value="KAH8092229.1"/>
    <property type="molecule type" value="Genomic_DNA"/>
</dbReference>
<proteinExistence type="predicted"/>
<dbReference type="InterPro" id="IPR000073">
    <property type="entry name" value="AB_hydrolase_1"/>
</dbReference>
<sequence length="391" mass="42822">MRSWIFILSPFLLLISQTTATKPTGTPHYREYFYIGGRYVQQPATPPNGPQQLLADGQIYVEHLTPAAGVTKLYPLLMIHGAGMTATNFLNTPDGRMGWADWFLGQGYEVYLVDQPSRGRSPWLQGVDGPQISVATEGVEAMFTATELHNLWPQASLHTQWPGRNGSVGDAIFDEFYASMVPLLSTNVESATKNQNALVSLVDKIGPVNLLTHSQSGLFGWSLADSRPHLIKSLVALEPGGPPFSGDALTPNSTSRLWGLTDIPLNYSPPLPDGSPEALNRDKIVVNDPKKDGYTCYAQSPPIRNLPNLSQVPILVVTSESSWHVISDGCIVRYLKEAGVKDVEYVKLQDAGFRGNGHMFFMEKNSIEIVEAVVGPWIERTQKHAHEAGSG</sequence>
<comment type="caution">
    <text evidence="3">The sequence shown here is derived from an EMBL/GenBank/DDBJ whole genome shotgun (WGS) entry which is preliminary data.</text>
</comment>
<keyword evidence="4" id="KW-1185">Reference proteome</keyword>
<dbReference type="InterPro" id="IPR029058">
    <property type="entry name" value="AB_hydrolase_fold"/>
</dbReference>
<evidence type="ECO:0000313" key="4">
    <source>
        <dbReference type="Proteomes" id="UP000813824"/>
    </source>
</evidence>
<dbReference type="SUPFAM" id="SSF53474">
    <property type="entry name" value="alpha/beta-Hydrolases"/>
    <property type="match status" value="1"/>
</dbReference>
<dbReference type="AlphaFoldDB" id="A0A8K0XLY1"/>
<dbReference type="CDD" id="cd12809">
    <property type="entry name" value="Esterase_713_like-2"/>
    <property type="match status" value="1"/>
</dbReference>
<keyword evidence="1" id="KW-0732">Signal</keyword>
<name>A0A8K0XLY1_9AGAR</name>